<keyword evidence="2" id="KW-0812">Transmembrane</keyword>
<protein>
    <recommendedName>
        <fullName evidence="3">DUF5666 domain-containing protein</fullName>
    </recommendedName>
</protein>
<evidence type="ECO:0000256" key="1">
    <source>
        <dbReference type="SAM" id="MobiDB-lite"/>
    </source>
</evidence>
<dbReference type="Proteomes" id="UP000178450">
    <property type="component" value="Unassembled WGS sequence"/>
</dbReference>
<feature type="transmembrane region" description="Helical" evidence="2">
    <location>
        <begin position="6"/>
        <end position="24"/>
    </location>
</feature>
<comment type="caution">
    <text evidence="4">The sequence shown here is derived from an EMBL/GenBank/DDBJ whole genome shotgun (WGS) entry which is preliminary data.</text>
</comment>
<accession>A0A1F7KF39</accession>
<reference evidence="4 5" key="1">
    <citation type="journal article" date="2016" name="Nat. Commun.">
        <title>Thousands of microbial genomes shed light on interconnected biogeochemical processes in an aquifer system.</title>
        <authorList>
            <person name="Anantharaman K."/>
            <person name="Brown C.T."/>
            <person name="Hug L.A."/>
            <person name="Sharon I."/>
            <person name="Castelle C.J."/>
            <person name="Probst A.J."/>
            <person name="Thomas B.C."/>
            <person name="Singh A."/>
            <person name="Wilkins M.J."/>
            <person name="Karaoz U."/>
            <person name="Brodie E.L."/>
            <person name="Williams K.H."/>
            <person name="Hubbard S.S."/>
            <person name="Banfield J.F."/>
        </authorList>
    </citation>
    <scope>NUCLEOTIDE SEQUENCE [LARGE SCALE GENOMIC DNA]</scope>
</reference>
<feature type="region of interest" description="Disordered" evidence="1">
    <location>
        <begin position="42"/>
        <end position="69"/>
    </location>
</feature>
<evidence type="ECO:0000256" key="2">
    <source>
        <dbReference type="SAM" id="Phobius"/>
    </source>
</evidence>
<dbReference type="Pfam" id="PF18914">
    <property type="entry name" value="DUF5666"/>
    <property type="match status" value="1"/>
</dbReference>
<dbReference type="InterPro" id="IPR043724">
    <property type="entry name" value="DUF5666"/>
</dbReference>
<name>A0A1F7KF39_9BACT</name>
<proteinExistence type="predicted"/>
<evidence type="ECO:0000313" key="4">
    <source>
        <dbReference type="EMBL" id="OGK66474.1"/>
    </source>
</evidence>
<gene>
    <name evidence="4" type="ORF">A2209_01850</name>
</gene>
<dbReference type="AlphaFoldDB" id="A0A1F7KF39"/>
<feature type="domain" description="DUF5666" evidence="3">
    <location>
        <begin position="71"/>
        <end position="135"/>
    </location>
</feature>
<organism evidence="4 5">
    <name type="scientific">Candidatus Roizmanbacteria bacterium RIFOXYA1_FULL_41_12</name>
    <dbReference type="NCBI Taxonomy" id="1802082"/>
    <lineage>
        <taxon>Bacteria</taxon>
        <taxon>Candidatus Roizmaniibacteriota</taxon>
    </lineage>
</organism>
<keyword evidence="2" id="KW-0472">Membrane</keyword>
<keyword evidence="2" id="KW-1133">Transmembrane helix</keyword>
<sequence>MKNNLMVTVIVAVVVGGLGFFGGMQYQKASARPSATVGQFQAQNGQARPEGFPTREGTGSKGGSGINPVSGEILEIDNKTITIKTQDGSSKIVIYSGSTNINKTSEGSMDDLQVGEEVMVIGTQDTNGTLTAQTISIGGRGFRGIPEQEIDKEQ</sequence>
<evidence type="ECO:0000259" key="3">
    <source>
        <dbReference type="Pfam" id="PF18914"/>
    </source>
</evidence>
<dbReference type="EMBL" id="MGBG01000007">
    <property type="protein sequence ID" value="OGK66474.1"/>
    <property type="molecule type" value="Genomic_DNA"/>
</dbReference>
<evidence type="ECO:0000313" key="5">
    <source>
        <dbReference type="Proteomes" id="UP000178450"/>
    </source>
</evidence>